<sequence length="264" mass="28707">MKIGLLAGSGKLPLEFLKSASKQGYETVLFAIKGITDPGIYGSADRVYEIEPFKLGRFLSFVKKERPDKMAILGKVEHSEALSFKNLDFKAVTFLFSLKDKRAEAIIGGIIREIGKLGIEVVDPTPFLSHLLPAQGVLIGKLTRDIEKDVEFGFRIAKEIATLDIGQTVVVKKGVVVAVEGIEGTDRCIERAAELAGKGFVVCKAARKNQDMRIDVPTIGVNTIEKIGSLGGKALCIEADKTFIIDKDEVIRKAKNFGVMVIAV</sequence>
<reference evidence="3 4" key="1">
    <citation type="submission" date="2016-10" db="EMBL/GenBank/DDBJ databases">
        <title>Genome sequence of a sulfur-reducing bacterium Desulfurobacterium indicum K6013.</title>
        <authorList>
            <person name="Cao J."/>
            <person name="Shao Z."/>
            <person name="Alain K."/>
            <person name="Jebbar M."/>
        </authorList>
    </citation>
    <scope>NUCLEOTIDE SEQUENCE [LARGE SCALE GENOMIC DNA]</scope>
    <source>
        <strain evidence="3 4">K6013</strain>
    </source>
</reference>
<dbReference type="OrthoDB" id="9789836at2"/>
<feature type="domain" description="LpxI N-terminal" evidence="2">
    <location>
        <begin position="2"/>
        <end position="131"/>
    </location>
</feature>
<dbReference type="PANTHER" id="PTHR39962:SF1">
    <property type="entry name" value="LPXI FAMILY PROTEIN"/>
    <property type="match status" value="1"/>
</dbReference>
<dbReference type="AlphaFoldDB" id="A0A1R1MMD2"/>
<proteinExistence type="predicted"/>
<organism evidence="3 4">
    <name type="scientific">Desulfurobacterium indicum</name>
    <dbReference type="NCBI Taxonomy" id="1914305"/>
    <lineage>
        <taxon>Bacteria</taxon>
        <taxon>Pseudomonadati</taxon>
        <taxon>Aquificota</taxon>
        <taxon>Aquificia</taxon>
        <taxon>Desulfurobacteriales</taxon>
        <taxon>Desulfurobacteriaceae</taxon>
        <taxon>Desulfurobacterium</taxon>
    </lineage>
</organism>
<dbReference type="Gene3D" id="3.40.50.20">
    <property type="match status" value="1"/>
</dbReference>
<dbReference type="RefSeq" id="WP_076712536.1">
    <property type="nucleotide sequence ID" value="NZ_MOEN01000006.1"/>
</dbReference>
<dbReference type="InterPro" id="IPR041255">
    <property type="entry name" value="LpxI_N"/>
</dbReference>
<evidence type="ECO:0000259" key="1">
    <source>
        <dbReference type="Pfam" id="PF06230"/>
    </source>
</evidence>
<comment type="caution">
    <text evidence="3">The sequence shown here is derived from an EMBL/GenBank/DDBJ whole genome shotgun (WGS) entry which is preliminary data.</text>
</comment>
<evidence type="ECO:0000259" key="2">
    <source>
        <dbReference type="Pfam" id="PF17930"/>
    </source>
</evidence>
<dbReference type="InterPro" id="IPR010415">
    <property type="entry name" value="LpxI_C"/>
</dbReference>
<dbReference type="InterPro" id="IPR053174">
    <property type="entry name" value="LpxI"/>
</dbReference>
<dbReference type="Gene3D" id="3.40.140.80">
    <property type="match status" value="1"/>
</dbReference>
<name>A0A1R1MMD2_9BACT</name>
<dbReference type="STRING" id="1914305.BLW93_02460"/>
<dbReference type="Pfam" id="PF17930">
    <property type="entry name" value="LpxI_N"/>
    <property type="match status" value="1"/>
</dbReference>
<dbReference type="Proteomes" id="UP000187408">
    <property type="component" value="Unassembled WGS sequence"/>
</dbReference>
<accession>A0A1R1MMD2</accession>
<dbReference type="Pfam" id="PF06230">
    <property type="entry name" value="LpxI_C"/>
    <property type="match status" value="1"/>
</dbReference>
<feature type="domain" description="LpxI C-terminal" evidence="1">
    <location>
        <begin position="140"/>
        <end position="262"/>
    </location>
</feature>
<evidence type="ECO:0000313" key="4">
    <source>
        <dbReference type="Proteomes" id="UP000187408"/>
    </source>
</evidence>
<protein>
    <recommendedName>
        <fullName evidence="5">UDP-2,3-diacylglucosamine pyrophosphatase</fullName>
    </recommendedName>
</protein>
<evidence type="ECO:0008006" key="5">
    <source>
        <dbReference type="Google" id="ProtNLM"/>
    </source>
</evidence>
<dbReference type="PANTHER" id="PTHR39962">
    <property type="entry name" value="BLL4848 PROTEIN"/>
    <property type="match status" value="1"/>
</dbReference>
<dbReference type="InterPro" id="IPR043167">
    <property type="entry name" value="LpxI_C_sf"/>
</dbReference>
<dbReference type="EMBL" id="MOEN01000006">
    <property type="protein sequence ID" value="OMH40926.1"/>
    <property type="molecule type" value="Genomic_DNA"/>
</dbReference>
<evidence type="ECO:0000313" key="3">
    <source>
        <dbReference type="EMBL" id="OMH40926.1"/>
    </source>
</evidence>
<keyword evidence="4" id="KW-1185">Reference proteome</keyword>
<gene>
    <name evidence="3" type="ORF">BLW93_02460</name>
</gene>